<comment type="caution">
    <text evidence="2">The sequence shown here is derived from an EMBL/GenBank/DDBJ whole genome shotgun (WGS) entry which is preliminary data.</text>
</comment>
<sequence>MPRPNIEILRAKLALMSPNECPPAAIAAARNNFPDALEILWIMPTTSVADSKSTRSSSVTIASIGGDGLTPMSDTGPQLPAPPTVARDAVAGLPAPTPSAINSRAVNENVNINTGLNRVFEVDMPDRSLTIQRNAENFVANNTQLNVPSFANNAQLNARAFVSNSQIIVKYPAVNEAQSKAEAEAIAAYRGGSGRLPQFIVNLCNSIKIPSHIARKRSKVSTRPLRNDSYYTDSYENDNKNGRANGSINSSTGNVKKDHASKSNPTGNQKGKNIQGSAKRLKKNSDQVDVIIISDDSDDEVEMIDATEGFEPRYVVVDIVGWVFREVATANKAVRMCAQVMPPIHAGNGVRLYINDRVHDHVLKAFRKRTFLANHRKNMTGSSRNRALIRRQREMLQDWRAERGYVRSLEDIKWDFSPLWYLFKNRIEELKKKEKEMRCPAGGVTAAEDAVAEGQRKKSRDLAWLRFEDCDDDDDDDDDDE</sequence>
<proteinExistence type="predicted"/>
<evidence type="ECO:0000256" key="1">
    <source>
        <dbReference type="SAM" id="MobiDB-lite"/>
    </source>
</evidence>
<keyword evidence="3" id="KW-1185">Reference proteome</keyword>
<evidence type="ECO:0000313" key="2">
    <source>
        <dbReference type="EMBL" id="KAF4308416.1"/>
    </source>
</evidence>
<evidence type="ECO:0000313" key="3">
    <source>
        <dbReference type="Proteomes" id="UP000572817"/>
    </source>
</evidence>
<name>A0A8H4IWC4_9PEZI</name>
<organism evidence="2 3">
    <name type="scientific">Botryosphaeria dothidea</name>
    <dbReference type="NCBI Taxonomy" id="55169"/>
    <lineage>
        <taxon>Eukaryota</taxon>
        <taxon>Fungi</taxon>
        <taxon>Dikarya</taxon>
        <taxon>Ascomycota</taxon>
        <taxon>Pezizomycotina</taxon>
        <taxon>Dothideomycetes</taxon>
        <taxon>Dothideomycetes incertae sedis</taxon>
        <taxon>Botryosphaeriales</taxon>
        <taxon>Botryosphaeriaceae</taxon>
        <taxon>Botryosphaeria</taxon>
    </lineage>
</organism>
<feature type="compositionally biased region" description="Polar residues" evidence="1">
    <location>
        <begin position="242"/>
        <end position="254"/>
    </location>
</feature>
<feature type="region of interest" description="Disordered" evidence="1">
    <location>
        <begin position="215"/>
        <end position="282"/>
    </location>
</feature>
<reference evidence="2" key="1">
    <citation type="submission" date="2020-04" db="EMBL/GenBank/DDBJ databases">
        <title>Genome Assembly and Annotation of Botryosphaeria dothidea sdau 11-99, a Latent Pathogen of Apple Fruit Ring Rot in China.</title>
        <authorList>
            <person name="Yu C."/>
            <person name="Diao Y."/>
            <person name="Lu Q."/>
            <person name="Zhao J."/>
            <person name="Cui S."/>
            <person name="Peng C."/>
            <person name="He B."/>
            <person name="Liu H."/>
        </authorList>
    </citation>
    <scope>NUCLEOTIDE SEQUENCE [LARGE SCALE GENOMIC DNA]</scope>
    <source>
        <strain evidence="2">Sdau11-99</strain>
    </source>
</reference>
<dbReference type="OrthoDB" id="10585074at2759"/>
<dbReference type="EMBL" id="WWBZ02000022">
    <property type="protein sequence ID" value="KAF4308416.1"/>
    <property type="molecule type" value="Genomic_DNA"/>
</dbReference>
<feature type="compositionally biased region" description="Polar residues" evidence="1">
    <location>
        <begin position="262"/>
        <end position="276"/>
    </location>
</feature>
<accession>A0A8H4IWC4</accession>
<dbReference type="Proteomes" id="UP000572817">
    <property type="component" value="Unassembled WGS sequence"/>
</dbReference>
<gene>
    <name evidence="2" type="ORF">GTA08_BOTSDO03556</name>
</gene>
<dbReference type="AlphaFoldDB" id="A0A8H4IWC4"/>
<protein>
    <submittedName>
        <fullName evidence="2">Uncharacterized protein</fullName>
    </submittedName>
</protein>